<protein>
    <submittedName>
        <fullName evidence="2">Uncharacterized protein</fullName>
    </submittedName>
</protein>
<dbReference type="EMBL" id="JBHUIK010000007">
    <property type="protein sequence ID" value="MFD2216468.1"/>
    <property type="molecule type" value="Genomic_DNA"/>
</dbReference>
<dbReference type="RefSeq" id="WP_098798160.1">
    <property type="nucleotide sequence ID" value="NZ_CP095551.1"/>
</dbReference>
<dbReference type="Proteomes" id="UP001597318">
    <property type="component" value="Unassembled WGS sequence"/>
</dbReference>
<evidence type="ECO:0000313" key="2">
    <source>
        <dbReference type="EMBL" id="MFD2216468.1"/>
    </source>
</evidence>
<accession>A0ABW5C2G0</accession>
<organism evidence="2 3">
    <name type="scientific">Metabacillus endolithicus</name>
    <dbReference type="NCBI Taxonomy" id="1535204"/>
    <lineage>
        <taxon>Bacteria</taxon>
        <taxon>Bacillati</taxon>
        <taxon>Bacillota</taxon>
        <taxon>Bacilli</taxon>
        <taxon>Bacillales</taxon>
        <taxon>Bacillaceae</taxon>
        <taxon>Metabacillus</taxon>
    </lineage>
</organism>
<keyword evidence="3" id="KW-1185">Reference proteome</keyword>
<sequence length="135" mass="15830">MFENQLSLFGENVKFINKEEDKSNEKQQAKKEDKKSNKKEVVSSASDKKESKKSVAAKTQKVFENIKEDWTIHYYSNTFQVTEFVNDIPESGISTEQLREEMAKEFFEMSRDRTFWDIDKENKRLFPRITGGAKG</sequence>
<proteinExistence type="predicted"/>
<name>A0ABW5C2G0_9BACI</name>
<feature type="region of interest" description="Disordered" evidence="1">
    <location>
        <begin position="19"/>
        <end position="55"/>
    </location>
</feature>
<gene>
    <name evidence="2" type="ORF">ACFSKK_22590</name>
</gene>
<comment type="caution">
    <text evidence="2">The sequence shown here is derived from an EMBL/GenBank/DDBJ whole genome shotgun (WGS) entry which is preliminary data.</text>
</comment>
<evidence type="ECO:0000313" key="3">
    <source>
        <dbReference type="Proteomes" id="UP001597318"/>
    </source>
</evidence>
<feature type="compositionally biased region" description="Basic and acidic residues" evidence="1">
    <location>
        <begin position="19"/>
        <end position="53"/>
    </location>
</feature>
<evidence type="ECO:0000256" key="1">
    <source>
        <dbReference type="SAM" id="MobiDB-lite"/>
    </source>
</evidence>
<reference evidence="3" key="1">
    <citation type="journal article" date="2019" name="Int. J. Syst. Evol. Microbiol.">
        <title>The Global Catalogue of Microorganisms (GCM) 10K type strain sequencing project: providing services to taxonomists for standard genome sequencing and annotation.</title>
        <authorList>
            <consortium name="The Broad Institute Genomics Platform"/>
            <consortium name="The Broad Institute Genome Sequencing Center for Infectious Disease"/>
            <person name="Wu L."/>
            <person name="Ma J."/>
        </authorList>
    </citation>
    <scope>NUCLEOTIDE SEQUENCE [LARGE SCALE GENOMIC DNA]</scope>
    <source>
        <strain evidence="3">CGMCC 1.15474</strain>
    </source>
</reference>